<gene>
    <name evidence="1" type="primary">ASCC1</name>
    <name evidence="1" type="ORF">IWQ57_001317</name>
</gene>
<dbReference type="Proteomes" id="UP001140234">
    <property type="component" value="Unassembled WGS sequence"/>
</dbReference>
<reference evidence="1" key="1">
    <citation type="submission" date="2022-07" db="EMBL/GenBank/DDBJ databases">
        <title>Phylogenomic reconstructions and comparative analyses of Kickxellomycotina fungi.</title>
        <authorList>
            <person name="Reynolds N.K."/>
            <person name="Stajich J.E."/>
            <person name="Barry K."/>
            <person name="Grigoriev I.V."/>
            <person name="Crous P."/>
            <person name="Smith M.E."/>
        </authorList>
    </citation>
    <scope>NUCLEOTIDE SEQUENCE</scope>
    <source>
        <strain evidence="1">CBS 109366</strain>
    </source>
</reference>
<sequence length="500" mass="55076">MVGGFFRGTTIEQDLRYGNASEKLRKQAPAGGVLKKRVDMGMVNMDAVKPWIATRISELVGFEDEVLYEYVVNMLGEAAQPDPRTMHANLTGFLEDKTGEFMQSLWTLLLEAQASPGGIPESLIQRKIEELQQRRDEQQRAAAAIRASNSRLQAHTPPPRKTRAGKPSRSSMDKFSIVEVGDRRYRVRGGLGGSSGGHISRLQGSPAGGAEGGKCERVSVTVPRQLHRFLVGAKGSTITRLREQSGAKITVPGERAKSDQVEIEGLPEQRAKAQALIEQLVSSSMDKVPYTHFISLPLTDTDVQRRVGDFKRDVGQGALRAVSAGSFSRPGSLHITLGMLRLLTPAEVTRAAELLKSLDDEIRQILDSRQLVVTVGRLAVMEADPARARVVYACVEDYEDRDQGRLQRVCDFVRDRFDREGYIDEKRPLKIHVTLVRAKPARGSDGDDSRGFTVDAKPLLKEFGALSFGVCRLGQIQIARRFTQTDSGAYESDGTLHLPA</sequence>
<proteinExistence type="predicted"/>
<protein>
    <submittedName>
        <fullName evidence="1">Activating signal cointegrator 1 complex subunit</fullName>
    </submittedName>
</protein>
<name>A0ACC1K4E0_9FUNG</name>
<keyword evidence="2" id="KW-1185">Reference proteome</keyword>
<evidence type="ECO:0000313" key="1">
    <source>
        <dbReference type="EMBL" id="KAJ2773388.1"/>
    </source>
</evidence>
<accession>A0ACC1K4E0</accession>
<organism evidence="1 2">
    <name type="scientific">Coemansia nantahalensis</name>
    <dbReference type="NCBI Taxonomy" id="2789366"/>
    <lineage>
        <taxon>Eukaryota</taxon>
        <taxon>Fungi</taxon>
        <taxon>Fungi incertae sedis</taxon>
        <taxon>Zoopagomycota</taxon>
        <taxon>Kickxellomycotina</taxon>
        <taxon>Kickxellomycetes</taxon>
        <taxon>Kickxellales</taxon>
        <taxon>Kickxellaceae</taxon>
        <taxon>Coemansia</taxon>
    </lineage>
</organism>
<dbReference type="EMBL" id="JANBUJ010000231">
    <property type="protein sequence ID" value="KAJ2773388.1"/>
    <property type="molecule type" value="Genomic_DNA"/>
</dbReference>
<evidence type="ECO:0000313" key="2">
    <source>
        <dbReference type="Proteomes" id="UP001140234"/>
    </source>
</evidence>
<comment type="caution">
    <text evidence="1">The sequence shown here is derived from an EMBL/GenBank/DDBJ whole genome shotgun (WGS) entry which is preliminary data.</text>
</comment>